<protein>
    <submittedName>
        <fullName evidence="1">Uncharacterized protein</fullName>
    </submittedName>
</protein>
<dbReference type="RefSeq" id="WP_057319600.1">
    <property type="nucleotide sequence ID" value="NZ_CYXP01000006.1"/>
</dbReference>
<dbReference type="EMBL" id="CYXP01000006">
    <property type="protein sequence ID" value="CUN22928.1"/>
    <property type="molecule type" value="Genomic_DNA"/>
</dbReference>
<gene>
    <name evidence="1" type="ORF">ERS852429_02702</name>
</gene>
<accession>A0A173VAL4</accession>
<sequence>MRTDIAVDFDTGDLSLSERTPRYMVDFSWEKEDDYYLYGKCQFKSNFQNNDLEEGVGVYIPACLKYKKIKMSFWAIDGSNNAYPILNPIDNSEYYTVKDLNDKEVYASTLPVISDRFCYCFNLIDNQVYVSDMYSYDLSLCESLEQNESYLLKSYAGNLYQYPTTGIALQEYLNGNINDSSLGIKIKEEFNRDKMFVEEVNIDSETGQIAIKAREEI</sequence>
<organism evidence="1 2">
    <name type="scientific">Parabacteroides distasonis</name>
    <dbReference type="NCBI Taxonomy" id="823"/>
    <lineage>
        <taxon>Bacteria</taxon>
        <taxon>Pseudomonadati</taxon>
        <taxon>Bacteroidota</taxon>
        <taxon>Bacteroidia</taxon>
        <taxon>Bacteroidales</taxon>
        <taxon>Tannerellaceae</taxon>
        <taxon>Parabacteroides</taxon>
    </lineage>
</organism>
<evidence type="ECO:0000313" key="2">
    <source>
        <dbReference type="Proteomes" id="UP000095591"/>
    </source>
</evidence>
<evidence type="ECO:0000313" key="1">
    <source>
        <dbReference type="EMBL" id="CUN22928.1"/>
    </source>
</evidence>
<reference evidence="1 2" key="1">
    <citation type="submission" date="2015-09" db="EMBL/GenBank/DDBJ databases">
        <authorList>
            <consortium name="Pathogen Informatics"/>
        </authorList>
    </citation>
    <scope>NUCLEOTIDE SEQUENCE [LARGE SCALE GENOMIC DNA]</scope>
    <source>
        <strain evidence="1 2">2789STDY5608872</strain>
    </source>
</reference>
<name>A0A173VAL4_PARDI</name>
<dbReference type="AlphaFoldDB" id="A0A173VAL4"/>
<proteinExistence type="predicted"/>
<dbReference type="Proteomes" id="UP000095591">
    <property type="component" value="Unassembled WGS sequence"/>
</dbReference>